<feature type="chain" id="PRO_5043936052" evidence="6">
    <location>
        <begin position="24"/>
        <end position="577"/>
    </location>
</feature>
<evidence type="ECO:0000313" key="10">
    <source>
        <dbReference type="Proteomes" id="UP001221924"/>
    </source>
</evidence>
<dbReference type="AlphaFoldDB" id="A0AAW6M067"/>
<reference evidence="9" key="1">
    <citation type="submission" date="2023-03" db="EMBL/GenBank/DDBJ databases">
        <title>DFI Biobank Strains.</title>
        <authorList>
            <person name="Mostad J."/>
            <person name="Paddock L."/>
            <person name="Medina S."/>
            <person name="Waligurski E."/>
            <person name="Barat B."/>
            <person name="Smith R."/>
            <person name="Burgo V."/>
            <person name="Metcalfe C."/>
            <person name="Woodson C."/>
            <person name="Sundararajan A."/>
            <person name="Ramaswamy R."/>
            <person name="Lin H."/>
            <person name="Pamer E.G."/>
        </authorList>
    </citation>
    <scope>NUCLEOTIDE SEQUENCE</scope>
    <source>
        <strain evidence="9">DFI.9.5</strain>
    </source>
</reference>
<evidence type="ECO:0000259" key="7">
    <source>
        <dbReference type="Pfam" id="PF07980"/>
    </source>
</evidence>
<keyword evidence="3 6" id="KW-0732">Signal</keyword>
<gene>
    <name evidence="9" type="ORF">PZH42_15910</name>
</gene>
<organism evidence="9 10">
    <name type="scientific">Bacteroides cellulosilyticus</name>
    <dbReference type="NCBI Taxonomy" id="246787"/>
    <lineage>
        <taxon>Bacteria</taxon>
        <taxon>Pseudomonadati</taxon>
        <taxon>Bacteroidota</taxon>
        <taxon>Bacteroidia</taxon>
        <taxon>Bacteroidales</taxon>
        <taxon>Bacteroidaceae</taxon>
        <taxon>Bacteroides</taxon>
    </lineage>
</organism>
<feature type="signal peptide" evidence="6">
    <location>
        <begin position="1"/>
        <end position="23"/>
    </location>
</feature>
<evidence type="ECO:0000313" key="9">
    <source>
        <dbReference type="EMBL" id="MDE8695594.1"/>
    </source>
</evidence>
<protein>
    <submittedName>
        <fullName evidence="9">RagB/SusD family nutrient uptake outer membrane protein</fullName>
    </submittedName>
</protein>
<feature type="domain" description="SusD-like N-terminal" evidence="8">
    <location>
        <begin position="108"/>
        <end position="216"/>
    </location>
</feature>
<dbReference type="RefSeq" id="WP_149933846.1">
    <property type="nucleotide sequence ID" value="NZ_CAXKYC010000032.1"/>
</dbReference>
<dbReference type="EMBL" id="JARFID010000016">
    <property type="protein sequence ID" value="MDE8695594.1"/>
    <property type="molecule type" value="Genomic_DNA"/>
</dbReference>
<evidence type="ECO:0000256" key="6">
    <source>
        <dbReference type="SAM" id="SignalP"/>
    </source>
</evidence>
<evidence type="ECO:0000256" key="3">
    <source>
        <dbReference type="ARBA" id="ARBA00022729"/>
    </source>
</evidence>
<accession>A0AAW6M067</accession>
<comment type="caution">
    <text evidence="9">The sequence shown here is derived from an EMBL/GenBank/DDBJ whole genome shotgun (WGS) entry which is preliminary data.</text>
</comment>
<evidence type="ECO:0000256" key="2">
    <source>
        <dbReference type="ARBA" id="ARBA00006275"/>
    </source>
</evidence>
<comment type="similarity">
    <text evidence="2">Belongs to the SusD family.</text>
</comment>
<keyword evidence="4" id="KW-0472">Membrane</keyword>
<dbReference type="Proteomes" id="UP001221924">
    <property type="component" value="Unassembled WGS sequence"/>
</dbReference>
<proteinExistence type="inferred from homology"/>
<dbReference type="Gene3D" id="1.25.40.390">
    <property type="match status" value="1"/>
</dbReference>
<evidence type="ECO:0000256" key="4">
    <source>
        <dbReference type="ARBA" id="ARBA00023136"/>
    </source>
</evidence>
<dbReference type="InterPro" id="IPR012944">
    <property type="entry name" value="SusD_RagB_dom"/>
</dbReference>
<feature type="domain" description="RagB/SusD" evidence="7">
    <location>
        <begin position="329"/>
        <end position="562"/>
    </location>
</feature>
<evidence type="ECO:0000256" key="5">
    <source>
        <dbReference type="ARBA" id="ARBA00023237"/>
    </source>
</evidence>
<sequence length="577" mass="64858">MKLSTIKYIAVAMLLGLSITSCEDFLDRPAEDSYNDSNYYQNDEQCKAGVLSLYNVPWYDFLSRGFYKIPEVMAGNIYMGGSPYLSLNVNGSDPDIKSTSESLWAVNAQANVIYNRLKSANASETVKSACMGECLAWKAMAYFYLVRIFGEVPIVHDNSSEIGDGSYNDKYKVQKNDLYEYIVMTLEKAIELLPERNDPGRIDKWGAKGLLAKVYLTKSGVEAGGNGQRNVDDLGSAARYAKDVIDNSGKQLMTNYEDIFKGENNNCVESLFGWRWSAEQMVYTCGNCLTSELAMSGFDIYSSWGDWTAPSTDLQDAFEVSPLGNPTQRINPDARRKATMMMPGDKYSYWWQDKGGFDYLQFLYDKSYAPGSNVGLSSATGANIAKHLYGNNEDHKKTFGIAAEQQTSSLSTHVLRLADVYLVYAEAVIGNAASTTDASAIDAFYTVRHRAISSYERPVSITLDDVLKERRLELAFEGDYWFDFVRMSYYNMDKAIQTLQNQRRNGYYGLGGLYKAYYEDPTQWVVNPEEMLYETDTAKPNVTASVFTLPLPSDDVVFNPHLMEDAQHVDVRATFSY</sequence>
<keyword evidence="5" id="KW-0998">Cell outer membrane</keyword>
<evidence type="ECO:0000259" key="8">
    <source>
        <dbReference type="Pfam" id="PF14322"/>
    </source>
</evidence>
<dbReference type="SUPFAM" id="SSF48452">
    <property type="entry name" value="TPR-like"/>
    <property type="match status" value="1"/>
</dbReference>
<evidence type="ECO:0000256" key="1">
    <source>
        <dbReference type="ARBA" id="ARBA00004442"/>
    </source>
</evidence>
<dbReference type="Pfam" id="PF14322">
    <property type="entry name" value="SusD-like_3"/>
    <property type="match status" value="1"/>
</dbReference>
<comment type="subcellular location">
    <subcellularLocation>
        <location evidence="1">Cell outer membrane</location>
    </subcellularLocation>
</comment>
<name>A0AAW6M067_9BACE</name>
<dbReference type="InterPro" id="IPR033985">
    <property type="entry name" value="SusD-like_N"/>
</dbReference>
<dbReference type="GO" id="GO:0009279">
    <property type="term" value="C:cell outer membrane"/>
    <property type="evidence" value="ECO:0007669"/>
    <property type="project" value="UniProtKB-SubCell"/>
</dbReference>
<dbReference type="InterPro" id="IPR011990">
    <property type="entry name" value="TPR-like_helical_dom_sf"/>
</dbReference>
<dbReference type="PROSITE" id="PS51257">
    <property type="entry name" value="PROKAR_LIPOPROTEIN"/>
    <property type="match status" value="1"/>
</dbReference>
<dbReference type="Pfam" id="PF07980">
    <property type="entry name" value="SusD_RagB"/>
    <property type="match status" value="1"/>
</dbReference>